<gene>
    <name evidence="6" type="ORF">QSP1433_LOCUS4264</name>
</gene>
<keyword evidence="4" id="KW-0812">Transmembrane</keyword>
<keyword evidence="3" id="KW-0862">Zinc</keyword>
<sequence length="713" mass="80972">MMYVHEPCLMQWLDVKTGGPRCDICNHQFKFSFQVSPGSSIIKVLPMKLCSLMSSMGFYLRAGAFVASLLLQQILVLGVGGWLNMGWTFISPMEYWGNIMGNIDIFWRWAFATFLVGCMFFWLLLHTSRLHNIQFTVLENLTVGTFFGFNLAIQTFLTQLGTFSLQIGTCTLFPTTTCTVGVRLLASYLESRKESAYIESKLPPWTGVCLYVNTPQDMILAFVGESMTGLIVGVCFLCMLCSLLGVFLKCFSRIGVMLRMYVQEIFIVVCYPIALAIVLTYVHGDPIIFSPMYWPGMWYVGVGTLFLLAATLETMPVCFGIAIEPDLDFSSLVYPNEEPKSVRSHKHVIMCLSKLSVYSIVFAITCFQLPMLLVQGFVCKPSLAMQCITWLHSEFIASRCSIIPELIRNENNSAIRIAKGVGFKLSIILFSISFGICMNSDKLFPEIVRVLCLVLGFFWPPAHVYPFDDQQARLMVGVFYGAWFWNRLLETLQAGVGGRFWRQSRLFFTGVLLFLLDISIGTFVWSCIWTGIFASVKTHELPIYTWQAPLDILNSSNPLMGTRVNKGFVISRCFPGYWVDYLRMATFWTKLSDPGQKVNSFLQGFVRTIVSRKEDFGGYFEYFDASILTLPHAIYIFIYMLEVFVFAVVLDGIIYASLGYTYSTDFLSLYRSLLVAKYVQETFNRNALHAFYCRLIGIKTLSNQTAQPLVYRT</sequence>
<evidence type="ECO:0000256" key="3">
    <source>
        <dbReference type="ARBA" id="ARBA00022833"/>
    </source>
</evidence>
<dbReference type="PROSITE" id="PS51292">
    <property type="entry name" value="ZF_RING_CH"/>
    <property type="match status" value="1"/>
</dbReference>
<evidence type="ECO:0000256" key="4">
    <source>
        <dbReference type="SAM" id="Phobius"/>
    </source>
</evidence>
<accession>A0A7S2RJX7</accession>
<feature type="transmembrane region" description="Helical" evidence="4">
    <location>
        <begin position="510"/>
        <end position="532"/>
    </location>
</feature>
<reference evidence="6" key="1">
    <citation type="submission" date="2021-01" db="EMBL/GenBank/DDBJ databases">
        <authorList>
            <person name="Corre E."/>
            <person name="Pelletier E."/>
            <person name="Niang G."/>
            <person name="Scheremetjew M."/>
            <person name="Finn R."/>
            <person name="Kale V."/>
            <person name="Holt S."/>
            <person name="Cochrane G."/>
            <person name="Meng A."/>
            <person name="Brown T."/>
            <person name="Cohen L."/>
        </authorList>
    </citation>
    <scope>NUCLEOTIDE SEQUENCE</scope>
    <source>
        <strain evidence="6">NY070348D</strain>
    </source>
</reference>
<feature type="transmembrane region" description="Helical" evidence="4">
    <location>
        <begin position="58"/>
        <end position="85"/>
    </location>
</feature>
<evidence type="ECO:0000259" key="5">
    <source>
        <dbReference type="PROSITE" id="PS51292"/>
    </source>
</evidence>
<feature type="domain" description="RING-CH-type" evidence="5">
    <location>
        <begin position="1"/>
        <end position="32"/>
    </location>
</feature>
<keyword evidence="1" id="KW-0479">Metal-binding</keyword>
<dbReference type="AlphaFoldDB" id="A0A7S2RJX7"/>
<proteinExistence type="predicted"/>
<dbReference type="Gene3D" id="3.30.40.10">
    <property type="entry name" value="Zinc/RING finger domain, C3HC4 (zinc finger)"/>
    <property type="match status" value="1"/>
</dbReference>
<dbReference type="InterPro" id="IPR013083">
    <property type="entry name" value="Znf_RING/FYVE/PHD"/>
</dbReference>
<keyword evidence="2" id="KW-0863">Zinc-finger</keyword>
<name>A0A7S2RJX7_9STRA</name>
<feature type="transmembrane region" description="Helical" evidence="4">
    <location>
        <begin position="227"/>
        <end position="248"/>
    </location>
</feature>
<feature type="transmembrane region" description="Helical" evidence="4">
    <location>
        <begin position="137"/>
        <end position="157"/>
    </location>
</feature>
<feature type="transmembrane region" description="Helical" evidence="4">
    <location>
        <begin position="105"/>
        <end position="125"/>
    </location>
</feature>
<dbReference type="GO" id="GO:0008270">
    <property type="term" value="F:zinc ion binding"/>
    <property type="evidence" value="ECO:0007669"/>
    <property type="project" value="UniProtKB-KW"/>
</dbReference>
<feature type="transmembrane region" description="Helical" evidence="4">
    <location>
        <begin position="421"/>
        <end position="440"/>
    </location>
</feature>
<dbReference type="InterPro" id="IPR011016">
    <property type="entry name" value="Znf_RING-CH"/>
</dbReference>
<dbReference type="EMBL" id="HBHK01006989">
    <property type="protein sequence ID" value="CAD9673300.1"/>
    <property type="molecule type" value="Transcribed_RNA"/>
</dbReference>
<feature type="transmembrane region" description="Helical" evidence="4">
    <location>
        <begin position="633"/>
        <end position="658"/>
    </location>
</feature>
<feature type="transmembrane region" description="Helical" evidence="4">
    <location>
        <begin position="355"/>
        <end position="373"/>
    </location>
</feature>
<evidence type="ECO:0000256" key="2">
    <source>
        <dbReference type="ARBA" id="ARBA00022771"/>
    </source>
</evidence>
<feature type="transmembrane region" description="Helical" evidence="4">
    <location>
        <begin position="447"/>
        <end position="465"/>
    </location>
</feature>
<feature type="transmembrane region" description="Helical" evidence="4">
    <location>
        <begin position="296"/>
        <end position="323"/>
    </location>
</feature>
<feature type="transmembrane region" description="Helical" evidence="4">
    <location>
        <begin position="471"/>
        <end position="489"/>
    </location>
</feature>
<keyword evidence="4" id="KW-1133">Transmembrane helix</keyword>
<keyword evidence="4" id="KW-0472">Membrane</keyword>
<evidence type="ECO:0000256" key="1">
    <source>
        <dbReference type="ARBA" id="ARBA00022723"/>
    </source>
</evidence>
<evidence type="ECO:0000313" key="6">
    <source>
        <dbReference type="EMBL" id="CAD9673300.1"/>
    </source>
</evidence>
<feature type="transmembrane region" description="Helical" evidence="4">
    <location>
        <begin position="260"/>
        <end position="284"/>
    </location>
</feature>
<protein>
    <recommendedName>
        <fullName evidence="5">RING-CH-type domain-containing protein</fullName>
    </recommendedName>
</protein>
<organism evidence="6">
    <name type="scientific">Mucochytrium quahogii</name>
    <dbReference type="NCBI Taxonomy" id="96639"/>
    <lineage>
        <taxon>Eukaryota</taxon>
        <taxon>Sar</taxon>
        <taxon>Stramenopiles</taxon>
        <taxon>Bigyra</taxon>
        <taxon>Labyrinthulomycetes</taxon>
        <taxon>Thraustochytrida</taxon>
        <taxon>Thraustochytriidae</taxon>
        <taxon>Mucochytrium</taxon>
    </lineage>
</organism>